<gene>
    <name evidence="1" type="ORF">SPIL2461_LOCUS8184</name>
</gene>
<name>A0A812P9I0_SYMPI</name>
<dbReference type="OrthoDB" id="432660at2759"/>
<evidence type="ECO:0008006" key="3">
    <source>
        <dbReference type="Google" id="ProtNLM"/>
    </source>
</evidence>
<comment type="caution">
    <text evidence="1">The sequence shown here is derived from an EMBL/GenBank/DDBJ whole genome shotgun (WGS) entry which is preliminary data.</text>
</comment>
<evidence type="ECO:0000313" key="1">
    <source>
        <dbReference type="EMBL" id="CAE7345517.1"/>
    </source>
</evidence>
<proteinExistence type="predicted"/>
<dbReference type="EMBL" id="CAJNIZ010013236">
    <property type="protein sequence ID" value="CAE7345517.1"/>
    <property type="molecule type" value="Genomic_DNA"/>
</dbReference>
<dbReference type="AlphaFoldDB" id="A0A812P9I0"/>
<organism evidence="1 2">
    <name type="scientific">Symbiodinium pilosum</name>
    <name type="common">Dinoflagellate</name>
    <dbReference type="NCBI Taxonomy" id="2952"/>
    <lineage>
        <taxon>Eukaryota</taxon>
        <taxon>Sar</taxon>
        <taxon>Alveolata</taxon>
        <taxon>Dinophyceae</taxon>
        <taxon>Suessiales</taxon>
        <taxon>Symbiodiniaceae</taxon>
        <taxon>Symbiodinium</taxon>
    </lineage>
</organism>
<accession>A0A812P9I0</accession>
<dbReference type="Proteomes" id="UP000649617">
    <property type="component" value="Unassembled WGS sequence"/>
</dbReference>
<sequence>MVPSTLREGGRLLKIKEELLEMLPHFPAMPLNSCNSDPNYVAAMHANLQADNAFFWRDEYGSLACGVLDWGGFNRMPFCMNFLGCLSGADPEVLLAHEEGIIRCFRDEYARCGGPDLPLEELLLRYHLGYITFVYESTTWLEREVYKLATKEEMMTFEGILDDRFQERFRVRCRSSAIINSFAFYSLKGDYFIKMFKRWSAGKGAAFLTRMR</sequence>
<reference evidence="1" key="1">
    <citation type="submission" date="2021-02" db="EMBL/GenBank/DDBJ databases">
        <authorList>
            <person name="Dougan E. K."/>
            <person name="Rhodes N."/>
            <person name="Thang M."/>
            <person name="Chan C."/>
        </authorList>
    </citation>
    <scope>NUCLEOTIDE SEQUENCE</scope>
</reference>
<keyword evidence="2" id="KW-1185">Reference proteome</keyword>
<evidence type="ECO:0000313" key="2">
    <source>
        <dbReference type="Proteomes" id="UP000649617"/>
    </source>
</evidence>
<protein>
    <recommendedName>
        <fullName evidence="3">Aminoglycoside phosphotransferase domain-containing protein</fullName>
    </recommendedName>
</protein>